<evidence type="ECO:0000313" key="3">
    <source>
        <dbReference type="EMBL" id="KAH0571349.1"/>
    </source>
</evidence>
<proteinExistence type="predicted"/>
<keyword evidence="2" id="KW-0472">Membrane</keyword>
<feature type="region of interest" description="Disordered" evidence="1">
    <location>
        <begin position="1"/>
        <end position="20"/>
    </location>
</feature>
<organism evidence="3 4">
    <name type="scientific">Spironucleus salmonicida</name>
    <dbReference type="NCBI Taxonomy" id="348837"/>
    <lineage>
        <taxon>Eukaryota</taxon>
        <taxon>Metamonada</taxon>
        <taxon>Diplomonadida</taxon>
        <taxon>Hexamitidae</taxon>
        <taxon>Hexamitinae</taxon>
        <taxon>Spironucleus</taxon>
    </lineage>
</organism>
<accession>A0A9P8LMY7</accession>
<dbReference type="GeneID" id="94301673"/>
<reference evidence="3 4" key="1">
    <citation type="journal article" date="2014" name="PLoS Genet.">
        <title>The Genome of Spironucleus salmonicida Highlights a Fish Pathogen Adapted to Fluctuating Environments.</title>
        <authorList>
            <person name="Xu F."/>
            <person name="Jerlstrom-Hultqvist J."/>
            <person name="Einarsson E."/>
            <person name="Astvaldsson A."/>
            <person name="Svard S.G."/>
            <person name="Andersson J.O."/>
        </authorList>
    </citation>
    <scope>NUCLEOTIDE SEQUENCE [LARGE SCALE GENOMIC DNA]</scope>
    <source>
        <strain evidence="3 4">ATCC 50377</strain>
    </source>
</reference>
<dbReference type="EMBL" id="AUWU02000007">
    <property type="protein sequence ID" value="KAH0571349.1"/>
    <property type="molecule type" value="Genomic_DNA"/>
</dbReference>
<keyword evidence="4" id="KW-1185">Reference proteome</keyword>
<feature type="transmembrane region" description="Helical" evidence="2">
    <location>
        <begin position="82"/>
        <end position="103"/>
    </location>
</feature>
<feature type="transmembrane region" description="Helical" evidence="2">
    <location>
        <begin position="115"/>
        <end position="137"/>
    </location>
</feature>
<evidence type="ECO:0000256" key="2">
    <source>
        <dbReference type="SAM" id="Phobius"/>
    </source>
</evidence>
<evidence type="ECO:0000313" key="4">
    <source>
        <dbReference type="Proteomes" id="UP000018208"/>
    </source>
</evidence>
<dbReference type="RefSeq" id="XP_067762122.1">
    <property type="nucleotide sequence ID" value="XM_067911435.1"/>
</dbReference>
<keyword evidence="2 3" id="KW-0812">Transmembrane</keyword>
<dbReference type="Proteomes" id="UP000018208">
    <property type="component" value="Unassembled WGS sequence"/>
</dbReference>
<protein>
    <submittedName>
        <fullName evidence="3">Transmembrane domain-containing protein</fullName>
    </submittedName>
</protein>
<sequence length="204" mass="23818">MRALDEDSSDIVLPYNSGNQPDSFNEQLKENRSLTQDFTQPTVNYTQYKSEYPSMPKQSQFNVSKFIDDEQLGNPYPRLTGIFLLVFRIIVLVSFVFQIIGYFMQFFFHKVYSEIVFIIIQLFILSFILIGQFQVNIVKQIIFQKVKFLTTELGIIIYFIINMMLYNYNFLSIVPVVASLLMIVSIISTISLLVLFLLVIILRK</sequence>
<gene>
    <name evidence="3" type="ORF">SS50377_27650</name>
</gene>
<dbReference type="AlphaFoldDB" id="A0A9P8LMY7"/>
<comment type="caution">
    <text evidence="3">The sequence shown here is derived from an EMBL/GenBank/DDBJ whole genome shotgun (WGS) entry which is preliminary data.</text>
</comment>
<evidence type="ECO:0000256" key="1">
    <source>
        <dbReference type="SAM" id="MobiDB-lite"/>
    </source>
</evidence>
<name>A0A9P8LMY7_9EUKA</name>
<feature type="transmembrane region" description="Helical" evidence="2">
    <location>
        <begin position="149"/>
        <end position="168"/>
    </location>
</feature>
<keyword evidence="2" id="KW-1133">Transmembrane helix</keyword>
<dbReference type="KEGG" id="ssao:94301673"/>
<feature type="transmembrane region" description="Helical" evidence="2">
    <location>
        <begin position="180"/>
        <end position="202"/>
    </location>
</feature>